<accession>A0A1R0KYU9</accession>
<feature type="signal peptide" evidence="1">
    <location>
        <begin position="1"/>
        <end position="24"/>
    </location>
</feature>
<proteinExistence type="predicted"/>
<feature type="chain" id="PRO_5012367528" evidence="1">
    <location>
        <begin position="25"/>
        <end position="81"/>
    </location>
</feature>
<gene>
    <name evidence="2" type="ORF">BS329_08265</name>
</gene>
<evidence type="ECO:0000313" key="3">
    <source>
        <dbReference type="Proteomes" id="UP000187486"/>
    </source>
</evidence>
<dbReference type="AlphaFoldDB" id="A0A1R0KYU9"/>
<organism evidence="2 3">
    <name type="scientific">Amycolatopsis coloradensis</name>
    <dbReference type="NCBI Taxonomy" id="76021"/>
    <lineage>
        <taxon>Bacteria</taxon>
        <taxon>Bacillati</taxon>
        <taxon>Actinomycetota</taxon>
        <taxon>Actinomycetes</taxon>
        <taxon>Pseudonocardiales</taxon>
        <taxon>Pseudonocardiaceae</taxon>
        <taxon>Amycolatopsis</taxon>
    </lineage>
</organism>
<reference evidence="2 3" key="1">
    <citation type="submission" date="2016-01" db="EMBL/GenBank/DDBJ databases">
        <title>Amycolatopsis coloradensis genome sequencing and assembly.</title>
        <authorList>
            <person name="Mayilraj S."/>
        </authorList>
    </citation>
    <scope>NUCLEOTIDE SEQUENCE [LARGE SCALE GENOMIC DNA]</scope>
    <source>
        <strain evidence="2 3">DSM 44225</strain>
    </source>
</reference>
<dbReference type="Proteomes" id="UP000187486">
    <property type="component" value="Unassembled WGS sequence"/>
</dbReference>
<keyword evidence="1" id="KW-0732">Signal</keyword>
<protein>
    <submittedName>
        <fullName evidence="2">Uncharacterized protein</fullName>
    </submittedName>
</protein>
<evidence type="ECO:0000313" key="2">
    <source>
        <dbReference type="EMBL" id="OLZ54510.1"/>
    </source>
</evidence>
<keyword evidence="3" id="KW-1185">Reference proteome</keyword>
<dbReference type="RefSeq" id="WP_076157532.1">
    <property type="nucleotide sequence ID" value="NZ_JBEZVB010000002.1"/>
</dbReference>
<name>A0A1R0KYU9_9PSEU</name>
<evidence type="ECO:0000256" key="1">
    <source>
        <dbReference type="SAM" id="SignalP"/>
    </source>
</evidence>
<comment type="caution">
    <text evidence="2">The sequence shown here is derived from an EMBL/GenBank/DDBJ whole genome shotgun (WGS) entry which is preliminary data.</text>
</comment>
<sequence>MRKTLLTLLGAAAITGTIATPASALETREFVGRGSSDFGLELIYARHDARNQATWAGFTDCEEYDKILFPYTATVFWRCTR</sequence>
<dbReference type="EMBL" id="MQUQ01000004">
    <property type="protein sequence ID" value="OLZ54510.1"/>
    <property type="molecule type" value="Genomic_DNA"/>
</dbReference>